<evidence type="ECO:0000313" key="2">
    <source>
        <dbReference type="Proteomes" id="UP000538147"/>
    </source>
</evidence>
<name>A0A841LE09_9SPHN</name>
<dbReference type="Proteomes" id="UP000538147">
    <property type="component" value="Unassembled WGS sequence"/>
</dbReference>
<dbReference type="AlphaFoldDB" id="A0A841LE09"/>
<organism evidence="1 2">
    <name type="scientific">Polymorphobacter multimanifer</name>
    <dbReference type="NCBI Taxonomy" id="1070431"/>
    <lineage>
        <taxon>Bacteria</taxon>
        <taxon>Pseudomonadati</taxon>
        <taxon>Pseudomonadota</taxon>
        <taxon>Alphaproteobacteria</taxon>
        <taxon>Sphingomonadales</taxon>
        <taxon>Sphingosinicellaceae</taxon>
        <taxon>Polymorphobacter</taxon>
    </lineage>
</organism>
<sequence length="155" mass="17731">MIDTPTRNAQHEALDVFLGKWTARGMSYGGTDQSGHDPKANGEPWISTHEGAWHTGSFFLVQDERADIAASRFDTLNIFGVDTETDQYFLRSFENHGFYRNYQIARVGDVWTLTGDAERATTTFADNNRTQNIVWEWKRGNVWLPLCDRIAVRVD</sequence>
<evidence type="ECO:0008006" key="3">
    <source>
        <dbReference type="Google" id="ProtNLM"/>
    </source>
</evidence>
<protein>
    <recommendedName>
        <fullName evidence="3">DUF1579 domain-containing protein</fullName>
    </recommendedName>
</protein>
<reference evidence="1 2" key="1">
    <citation type="submission" date="2020-08" db="EMBL/GenBank/DDBJ databases">
        <title>Genomic Encyclopedia of Type Strains, Phase IV (KMG-IV): sequencing the most valuable type-strain genomes for metagenomic binning, comparative biology and taxonomic classification.</title>
        <authorList>
            <person name="Goeker M."/>
        </authorList>
    </citation>
    <scope>NUCLEOTIDE SEQUENCE [LARGE SCALE GENOMIC DNA]</scope>
    <source>
        <strain evidence="1 2">DSM 102189</strain>
    </source>
</reference>
<dbReference type="RefSeq" id="WP_184202819.1">
    <property type="nucleotide sequence ID" value="NZ_BMOX01000064.1"/>
</dbReference>
<keyword evidence="2" id="KW-1185">Reference proteome</keyword>
<evidence type="ECO:0000313" key="1">
    <source>
        <dbReference type="EMBL" id="MBB6229263.1"/>
    </source>
</evidence>
<comment type="caution">
    <text evidence="1">The sequence shown here is derived from an EMBL/GenBank/DDBJ whole genome shotgun (WGS) entry which is preliminary data.</text>
</comment>
<proteinExistence type="predicted"/>
<dbReference type="EMBL" id="JACIIV010000038">
    <property type="protein sequence ID" value="MBB6229263.1"/>
    <property type="molecule type" value="Genomic_DNA"/>
</dbReference>
<accession>A0A841LE09</accession>
<gene>
    <name evidence="1" type="ORF">FHS79_003464</name>
</gene>